<evidence type="ECO:0000313" key="8">
    <source>
        <dbReference type="Proteomes" id="UP000002026"/>
    </source>
</evidence>
<dbReference type="InterPro" id="IPR050315">
    <property type="entry name" value="FAD-oxidoreductase_2"/>
</dbReference>
<evidence type="ECO:0000256" key="4">
    <source>
        <dbReference type="ARBA" id="ARBA00023002"/>
    </source>
</evidence>
<gene>
    <name evidence="7" type="ordered locus">Shel_12690</name>
</gene>
<keyword evidence="4" id="KW-0560">Oxidoreductase</keyword>
<keyword evidence="2" id="KW-0285">Flavoprotein</keyword>
<dbReference type="PANTHER" id="PTHR43400">
    <property type="entry name" value="FUMARATE REDUCTASE"/>
    <property type="match status" value="1"/>
</dbReference>
<comment type="cofactor">
    <cofactor evidence="1">
        <name>FAD</name>
        <dbReference type="ChEBI" id="CHEBI:57692"/>
    </cofactor>
</comment>
<dbReference type="EMBL" id="CP001684">
    <property type="protein sequence ID" value="ACV22296.1"/>
    <property type="molecule type" value="Genomic_DNA"/>
</dbReference>
<proteinExistence type="predicted"/>
<sequence length="580" mass="62166">MSKHSETITGGISRRNFLTGAAGVSALAAFGLAGCGQPTVAGEGESAAEGEASATQASSTTATDWLGEEPEVGEVASTVDVDLLICGCGMSGAVAGATAADLGLNFAIIEKGAEVAASHYDIGAIHSRYQQELDLDFDEKRWLNEWTRYASFKNDQSVARTWVENSGATVEWLADLYTEFLGTDIEVVVDEENDNAGGTTYFMPPECHHIQKAGVEGRDGWIEHVEVLSEFMASKGTEVTYNTKLVRLLHEDGKVTGAIAEGPDGLVQYNTPNVIIATGGYAANPDMLKSRNPIVPKCVTSLNYNQNNDGSGIKAALWAGADMDTEAAAMIFDRGIVMPGVDAGYTDEAAGLWPTGGQFNLGSQPFLKVDRLGERICNESANYDAICHAAASHPGGVWCQVFDVNAPEDVQRFKTQGCSATTWKITLKDTTVDEAYADRIDEGLICKADTLDELADMLGFEGDAKTQFLATIDDYNAMYDAQEDTQFGKEAYRLSAIREAPFYGAWYGGALLTTIDGVRINRHCQALDANRQPIEGLYMVGTASGSYYAGNYPVYLVGNCLGRQVTFGRYAVRHAAGDIA</sequence>
<dbReference type="InterPro" id="IPR027477">
    <property type="entry name" value="Succ_DH/fumarate_Rdtase_cat_sf"/>
</dbReference>
<organism evidence="7 8">
    <name type="scientific">Slackia heliotrinireducens (strain ATCC 29202 / DSM 20476 / NCTC 11029 / RHS 1)</name>
    <name type="common">Peptococcus heliotrinreducens</name>
    <dbReference type="NCBI Taxonomy" id="471855"/>
    <lineage>
        <taxon>Bacteria</taxon>
        <taxon>Bacillati</taxon>
        <taxon>Actinomycetota</taxon>
        <taxon>Coriobacteriia</taxon>
        <taxon>Eggerthellales</taxon>
        <taxon>Eggerthellaceae</taxon>
        <taxon>Slackia</taxon>
    </lineage>
</organism>
<dbReference type="Gene3D" id="3.50.50.60">
    <property type="entry name" value="FAD/NAD(P)-binding domain"/>
    <property type="match status" value="2"/>
</dbReference>
<evidence type="ECO:0000256" key="2">
    <source>
        <dbReference type="ARBA" id="ARBA00022630"/>
    </source>
</evidence>
<dbReference type="GO" id="GO:0033765">
    <property type="term" value="F:steroid dehydrogenase activity, acting on the CH-CH group of donors"/>
    <property type="evidence" value="ECO:0007669"/>
    <property type="project" value="UniProtKB-ARBA"/>
</dbReference>
<evidence type="ECO:0000256" key="1">
    <source>
        <dbReference type="ARBA" id="ARBA00001974"/>
    </source>
</evidence>
<dbReference type="HOGENOM" id="CLU_011398_4_3_11"/>
<feature type="domain" description="FAD-dependent oxidoreductase 2 FAD-binding" evidence="6">
    <location>
        <begin position="82"/>
        <end position="553"/>
    </location>
</feature>
<dbReference type="eggNOG" id="COG1053">
    <property type="taxonomic scope" value="Bacteria"/>
</dbReference>
<protein>
    <submittedName>
        <fullName evidence="7">Succinate dehydrogenase/fumarate reductase flavoprotein subunit</fullName>
    </submittedName>
</protein>
<dbReference type="AlphaFoldDB" id="C7N5W1"/>
<dbReference type="InterPro" id="IPR036188">
    <property type="entry name" value="FAD/NAD-bd_sf"/>
</dbReference>
<dbReference type="InterPro" id="IPR006311">
    <property type="entry name" value="TAT_signal"/>
</dbReference>
<dbReference type="PROSITE" id="PS51257">
    <property type="entry name" value="PROKAR_LIPOPROTEIN"/>
    <property type="match status" value="1"/>
</dbReference>
<dbReference type="KEGG" id="shi:Shel_12690"/>
<evidence type="ECO:0000256" key="5">
    <source>
        <dbReference type="SAM" id="MobiDB-lite"/>
    </source>
</evidence>
<dbReference type="Gene3D" id="3.90.700.10">
    <property type="entry name" value="Succinate dehydrogenase/fumarate reductase flavoprotein, catalytic domain"/>
    <property type="match status" value="1"/>
</dbReference>
<dbReference type="InterPro" id="IPR003953">
    <property type="entry name" value="FAD-dep_OxRdtase_2_FAD-bd"/>
</dbReference>
<keyword evidence="3" id="KW-0274">FAD</keyword>
<dbReference type="Proteomes" id="UP000002026">
    <property type="component" value="Chromosome"/>
</dbReference>
<dbReference type="PROSITE" id="PS51318">
    <property type="entry name" value="TAT"/>
    <property type="match status" value="1"/>
</dbReference>
<dbReference type="Pfam" id="PF00890">
    <property type="entry name" value="FAD_binding_2"/>
    <property type="match status" value="1"/>
</dbReference>
<accession>C7N5W1</accession>
<name>C7N5W1_SLAHD</name>
<evidence type="ECO:0000313" key="7">
    <source>
        <dbReference type="EMBL" id="ACV22296.1"/>
    </source>
</evidence>
<evidence type="ECO:0000259" key="6">
    <source>
        <dbReference type="Pfam" id="PF00890"/>
    </source>
</evidence>
<dbReference type="RefSeq" id="WP_012798399.1">
    <property type="nucleotide sequence ID" value="NC_013165.1"/>
</dbReference>
<dbReference type="STRING" id="471855.Shel_12690"/>
<dbReference type="PANTHER" id="PTHR43400:SF7">
    <property type="entry name" value="FAD-DEPENDENT OXIDOREDUCTASE 2 FAD BINDING DOMAIN-CONTAINING PROTEIN"/>
    <property type="match status" value="1"/>
</dbReference>
<feature type="region of interest" description="Disordered" evidence="5">
    <location>
        <begin position="41"/>
        <end position="61"/>
    </location>
</feature>
<keyword evidence="8" id="KW-1185">Reference proteome</keyword>
<evidence type="ECO:0000256" key="3">
    <source>
        <dbReference type="ARBA" id="ARBA00022827"/>
    </source>
</evidence>
<reference evidence="7 8" key="1">
    <citation type="journal article" date="2009" name="Stand. Genomic Sci.">
        <title>Complete genome sequence of Slackia heliotrinireducens type strain (RHS 1).</title>
        <authorList>
            <person name="Pukall R."/>
            <person name="Lapidus A."/>
            <person name="Nolan M."/>
            <person name="Copeland A."/>
            <person name="Glavina Del Rio T."/>
            <person name="Lucas S."/>
            <person name="Chen F."/>
            <person name="Tice H."/>
            <person name="Cheng J.F."/>
            <person name="Chertkov O."/>
            <person name="Bruce D."/>
            <person name="Goodwin L."/>
            <person name="Kuske C."/>
            <person name="Brettin T."/>
            <person name="Detter J.C."/>
            <person name="Han C."/>
            <person name="Pitluck S."/>
            <person name="Pati A."/>
            <person name="Mavrommatis K."/>
            <person name="Ivanova N."/>
            <person name="Ovchinnikova G."/>
            <person name="Chen A."/>
            <person name="Palaniappan K."/>
            <person name="Schneider S."/>
            <person name="Rohde M."/>
            <person name="Chain P."/>
            <person name="D'haeseleer P."/>
            <person name="Goker M."/>
            <person name="Bristow J."/>
            <person name="Eisen J.A."/>
            <person name="Markowitz V."/>
            <person name="Kyrpides N.C."/>
            <person name="Klenk H.P."/>
            <person name="Hugenholtz P."/>
        </authorList>
    </citation>
    <scope>NUCLEOTIDE SEQUENCE [LARGE SCALE GENOMIC DNA]</scope>
    <source>
        <strain evidence="8">ATCC 29202 / DSM 20476 / NCTC 11029 / RHS 1</strain>
    </source>
</reference>
<dbReference type="SUPFAM" id="SSF51905">
    <property type="entry name" value="FAD/NAD(P)-binding domain"/>
    <property type="match status" value="1"/>
</dbReference>
<dbReference type="SUPFAM" id="SSF56425">
    <property type="entry name" value="Succinate dehydrogenase/fumarate reductase flavoprotein, catalytic domain"/>
    <property type="match status" value="1"/>
</dbReference>